<accession>A0ABV3PA22</accession>
<comment type="caution">
    <text evidence="2">The sequence shown here is derived from an EMBL/GenBank/DDBJ whole genome shotgun (WGS) entry which is preliminary data.</text>
</comment>
<keyword evidence="3" id="KW-1185">Reference proteome</keyword>
<dbReference type="Gene3D" id="3.40.630.30">
    <property type="match status" value="1"/>
</dbReference>
<dbReference type="PROSITE" id="PS51186">
    <property type="entry name" value="GNAT"/>
    <property type="match status" value="1"/>
</dbReference>
<evidence type="ECO:0000259" key="1">
    <source>
        <dbReference type="PROSITE" id="PS51186"/>
    </source>
</evidence>
<dbReference type="SUPFAM" id="SSF55729">
    <property type="entry name" value="Acyl-CoA N-acyltransferases (Nat)"/>
    <property type="match status" value="1"/>
</dbReference>
<dbReference type="InterPro" id="IPR051908">
    <property type="entry name" value="Ribosomal_N-acetyltransferase"/>
</dbReference>
<proteinExistence type="predicted"/>
<reference evidence="2 3" key="1">
    <citation type="submission" date="2024-07" db="EMBL/GenBank/DDBJ databases">
        <authorList>
            <person name="Thanompreechachai J."/>
            <person name="Duangmal K."/>
        </authorList>
    </citation>
    <scope>NUCLEOTIDE SEQUENCE [LARGE SCALE GENOMIC DNA]</scope>
    <source>
        <strain evidence="2 3">KCTC 19886</strain>
    </source>
</reference>
<dbReference type="Pfam" id="PF13302">
    <property type="entry name" value="Acetyltransf_3"/>
    <property type="match status" value="1"/>
</dbReference>
<keyword evidence="2" id="KW-0808">Transferase</keyword>
<dbReference type="RefSeq" id="WP_367639642.1">
    <property type="nucleotide sequence ID" value="NZ_JBFNQN010000012.1"/>
</dbReference>
<dbReference type="EMBL" id="JBFNQN010000012">
    <property type="protein sequence ID" value="MEW9266503.1"/>
    <property type="molecule type" value="Genomic_DNA"/>
</dbReference>
<protein>
    <submittedName>
        <fullName evidence="2">GNAT family protein</fullName>
        <ecNumber evidence="2">2.-.-.-</ecNumber>
    </submittedName>
</protein>
<sequence>MTTPPATRLGGFTLPVGDGLDLVLAEPRLAAPLHSLLLANLEHLQPWDELARPDLTLEEFRGVQVRACQAWVEGRGVPCVLRLDGRVVGALGSRTVADGTTAELGFWVDAAHQGRGLVSRSVRALVRHLAVDHGIRTVEMRIAAGNVRSRAVADRLGFALVQTVPGVLTIDGRPHDLCVHRRPALGD</sequence>
<organism evidence="2 3">
    <name type="scientific">Kineococcus endophyticus</name>
    <dbReference type="NCBI Taxonomy" id="1181883"/>
    <lineage>
        <taxon>Bacteria</taxon>
        <taxon>Bacillati</taxon>
        <taxon>Actinomycetota</taxon>
        <taxon>Actinomycetes</taxon>
        <taxon>Kineosporiales</taxon>
        <taxon>Kineosporiaceae</taxon>
        <taxon>Kineococcus</taxon>
    </lineage>
</organism>
<dbReference type="EC" id="2.-.-.-" evidence="2"/>
<gene>
    <name evidence="2" type="ORF">AB1207_17260</name>
</gene>
<dbReference type="InterPro" id="IPR016181">
    <property type="entry name" value="Acyl_CoA_acyltransferase"/>
</dbReference>
<evidence type="ECO:0000313" key="2">
    <source>
        <dbReference type="EMBL" id="MEW9266503.1"/>
    </source>
</evidence>
<dbReference type="Proteomes" id="UP001555826">
    <property type="component" value="Unassembled WGS sequence"/>
</dbReference>
<dbReference type="InterPro" id="IPR000182">
    <property type="entry name" value="GNAT_dom"/>
</dbReference>
<dbReference type="PANTHER" id="PTHR43441">
    <property type="entry name" value="RIBOSOMAL-PROTEIN-SERINE ACETYLTRANSFERASE"/>
    <property type="match status" value="1"/>
</dbReference>
<name>A0ABV3PA22_9ACTN</name>
<dbReference type="GO" id="GO:0016740">
    <property type="term" value="F:transferase activity"/>
    <property type="evidence" value="ECO:0007669"/>
    <property type="project" value="UniProtKB-KW"/>
</dbReference>
<dbReference type="PANTHER" id="PTHR43441:SF10">
    <property type="entry name" value="ACETYLTRANSFERASE"/>
    <property type="match status" value="1"/>
</dbReference>
<evidence type="ECO:0000313" key="3">
    <source>
        <dbReference type="Proteomes" id="UP001555826"/>
    </source>
</evidence>
<feature type="domain" description="N-acetyltransferase" evidence="1">
    <location>
        <begin position="39"/>
        <end position="176"/>
    </location>
</feature>
<dbReference type="CDD" id="cd04301">
    <property type="entry name" value="NAT_SF"/>
    <property type="match status" value="1"/>
</dbReference>